<keyword evidence="2" id="KW-0325">Glycoprotein</keyword>
<dbReference type="EMBL" id="LR743598">
    <property type="protein sequence ID" value="CAA2629348.1"/>
    <property type="molecule type" value="Genomic_DNA"/>
</dbReference>
<sequence length="267" mass="29304">MTVPTSVESIRDAFMSTSDPNADGNDPIPDGNFIISQEEMLHRNEMPSSNDLSTALCDSCLKISKNSKEFLSASSLSNEVGNLGNIFCHLMPADSEKKCEMIAEMYEHKGTTFLQEFFHDENFCTNKGFCPVNSQGGAMPPPGQTQIRHIGEHLNSVLSKLENGLPVDLTTVFNSTASLPNLKPTTELKLISAILKACETEVFVSQCKKMVFAYGPIIVTNLQKVVSLDLCHMVHICQDPRNQTSHMNIVGAKNTRGNLRVPVQATI</sequence>
<keyword evidence="6" id="KW-1185">Reference proteome</keyword>
<dbReference type="InterPro" id="IPR051428">
    <property type="entry name" value="Sphingo_Act-Surfact_Prot"/>
</dbReference>
<keyword evidence="1" id="KW-1015">Disulfide bond</keyword>
<dbReference type="Proteomes" id="UP000663760">
    <property type="component" value="Chromosome 11"/>
</dbReference>
<dbReference type="OrthoDB" id="69496at2759"/>
<evidence type="ECO:0000313" key="5">
    <source>
        <dbReference type="EMBL" id="CAA7405464.1"/>
    </source>
</evidence>
<proteinExistence type="predicted"/>
<evidence type="ECO:0000256" key="2">
    <source>
        <dbReference type="ARBA" id="ARBA00023180"/>
    </source>
</evidence>
<gene>
    <name evidence="4" type="ORF">SI7747_11014986</name>
    <name evidence="5" type="ORF">SI8410_11016142</name>
</gene>
<dbReference type="SMART" id="SM00741">
    <property type="entry name" value="SapB"/>
    <property type="match status" value="2"/>
</dbReference>
<dbReference type="PANTHER" id="PTHR11480:SF87">
    <property type="entry name" value="PROSAPOSIN-LIKE"/>
    <property type="match status" value="1"/>
</dbReference>
<organism evidence="5 6">
    <name type="scientific">Spirodela intermedia</name>
    <name type="common">Intermediate duckweed</name>
    <dbReference type="NCBI Taxonomy" id="51605"/>
    <lineage>
        <taxon>Eukaryota</taxon>
        <taxon>Viridiplantae</taxon>
        <taxon>Streptophyta</taxon>
        <taxon>Embryophyta</taxon>
        <taxon>Tracheophyta</taxon>
        <taxon>Spermatophyta</taxon>
        <taxon>Magnoliopsida</taxon>
        <taxon>Liliopsida</taxon>
        <taxon>Araceae</taxon>
        <taxon>Lemnoideae</taxon>
        <taxon>Spirodela</taxon>
    </lineage>
</organism>
<dbReference type="InterPro" id="IPR008138">
    <property type="entry name" value="SapB_2"/>
</dbReference>
<dbReference type="Gene3D" id="1.10.225.10">
    <property type="entry name" value="Saposin-like"/>
    <property type="match status" value="2"/>
</dbReference>
<dbReference type="PANTHER" id="PTHR11480">
    <property type="entry name" value="SAPOSIN-RELATED"/>
    <property type="match status" value="1"/>
</dbReference>
<dbReference type="Pfam" id="PF03489">
    <property type="entry name" value="SapB_2"/>
    <property type="match status" value="1"/>
</dbReference>
<feature type="domain" description="Saposin B-type" evidence="3">
    <location>
        <begin position="53"/>
        <end position="134"/>
    </location>
</feature>
<evidence type="ECO:0000313" key="6">
    <source>
        <dbReference type="Proteomes" id="UP000663760"/>
    </source>
</evidence>
<evidence type="ECO:0000313" key="4">
    <source>
        <dbReference type="EMBL" id="CAA2629348.1"/>
    </source>
</evidence>
<protein>
    <recommendedName>
        <fullName evidence="3">Saposin B-type domain-containing protein</fullName>
    </recommendedName>
</protein>
<dbReference type="AlphaFoldDB" id="A0A7I8L865"/>
<reference evidence="5" key="1">
    <citation type="submission" date="2020-02" db="EMBL/GenBank/DDBJ databases">
        <authorList>
            <person name="Scholz U."/>
            <person name="Mascher M."/>
            <person name="Fiebig A."/>
        </authorList>
    </citation>
    <scope>NUCLEOTIDE SEQUENCE</scope>
</reference>
<dbReference type="EMBL" id="LR746274">
    <property type="protein sequence ID" value="CAA7405464.1"/>
    <property type="molecule type" value="Genomic_DNA"/>
</dbReference>
<dbReference type="SUPFAM" id="SSF47862">
    <property type="entry name" value="Saposin"/>
    <property type="match status" value="2"/>
</dbReference>
<dbReference type="InterPro" id="IPR011001">
    <property type="entry name" value="Saposin-like"/>
</dbReference>
<name>A0A7I8L865_SPIIN</name>
<evidence type="ECO:0000256" key="1">
    <source>
        <dbReference type="ARBA" id="ARBA00023157"/>
    </source>
</evidence>
<accession>A0A7I8L865</accession>
<evidence type="ECO:0000259" key="3">
    <source>
        <dbReference type="PROSITE" id="PS50015"/>
    </source>
</evidence>
<dbReference type="InterPro" id="IPR008139">
    <property type="entry name" value="SaposinB_dom"/>
</dbReference>
<dbReference type="PROSITE" id="PS50015">
    <property type="entry name" value="SAP_B"/>
    <property type="match status" value="1"/>
</dbReference>